<reference evidence="1 2" key="1">
    <citation type="submission" date="2020-11" db="EMBL/GenBank/DDBJ databases">
        <title>Sequencing the genomes of 1000 actinobacteria strains.</title>
        <authorList>
            <person name="Klenk H.-P."/>
        </authorList>
    </citation>
    <scope>NUCLEOTIDE SEQUENCE [LARGE SCALE GENOMIC DNA]</scope>
    <source>
        <strain evidence="1 2">DSM 101692</strain>
    </source>
</reference>
<evidence type="ECO:0000313" key="2">
    <source>
        <dbReference type="Proteomes" id="UP000614915"/>
    </source>
</evidence>
<comment type="caution">
    <text evidence="1">The sequence shown here is derived from an EMBL/GenBank/DDBJ whole genome shotgun (WGS) entry which is preliminary data.</text>
</comment>
<dbReference type="EMBL" id="JADOTX010000001">
    <property type="protein sequence ID" value="MBG6063900.1"/>
    <property type="molecule type" value="Genomic_DNA"/>
</dbReference>
<dbReference type="Gene3D" id="3.40.50.300">
    <property type="entry name" value="P-loop containing nucleotide triphosphate hydrolases"/>
    <property type="match status" value="1"/>
</dbReference>
<dbReference type="RefSeq" id="WP_196925258.1">
    <property type="nucleotide sequence ID" value="NZ_JADOTX010000001.1"/>
</dbReference>
<proteinExistence type="predicted"/>
<name>A0ABS0JAY6_9ACTN</name>
<organism evidence="1 2">
    <name type="scientific">Micromonospora ureilytica</name>
    <dbReference type="NCBI Taxonomy" id="709868"/>
    <lineage>
        <taxon>Bacteria</taxon>
        <taxon>Bacillati</taxon>
        <taxon>Actinomycetota</taxon>
        <taxon>Actinomycetes</taxon>
        <taxon>Micromonosporales</taxon>
        <taxon>Micromonosporaceae</taxon>
        <taxon>Micromonospora</taxon>
    </lineage>
</organism>
<dbReference type="Proteomes" id="UP000614915">
    <property type="component" value="Unassembled WGS sequence"/>
</dbReference>
<dbReference type="InterPro" id="IPR027417">
    <property type="entry name" value="P-loop_NTPase"/>
</dbReference>
<gene>
    <name evidence="1" type="ORF">IW248_000187</name>
</gene>
<dbReference type="SUPFAM" id="SSF52540">
    <property type="entry name" value="P-loop containing nucleoside triphosphate hydrolases"/>
    <property type="match status" value="1"/>
</dbReference>
<evidence type="ECO:0000313" key="1">
    <source>
        <dbReference type="EMBL" id="MBG6063900.1"/>
    </source>
</evidence>
<sequence>MRIIESDIFEEQVIEFDSANCIVGSHGSGKTLLLRIVEAAFGYNSRTPPFVGGGKQLEHDAEPVGGVVELVVAEGVNEVARRVIDLSMGESDRAAAWPAALRSEYWPSFASSAELANNFIWYYQQLPFSLSHVLSERTFKANELSALRAILGKKYDAVRVQTILLDDDNGDNNWYSQGPFVAAMAGDVYTDSTKFSLGELWVHQALWEQSRLSAGCLFMLDEPESFLALRGHRPFVDEVARRALEQKLQVMVATHSPQVLSRFPAPNIRMCVRGAAGKIRVLKPDSLAQVQRVVGVEIPLAGVVLVEDPFAASVLAGIFGSLNISSASLEIVIAGGKSEVVAGVRSLSGASRIRVSGVLDADQRELADSSRRLFALPGKLDPEQELLLFALRAPVAVAASLGRSEDSLLAALDGYEFYDHQYWLGRLADELGLDKSFVTNVLIQLWLQQEEIRQQAVELVAALV</sequence>
<accession>A0ABS0JAY6</accession>
<protein>
    <submittedName>
        <fullName evidence="1">ATPase</fullName>
    </submittedName>
</protein>
<keyword evidence="2" id="KW-1185">Reference proteome</keyword>